<comment type="caution">
    <text evidence="1">The sequence shown here is derived from an EMBL/GenBank/DDBJ whole genome shotgun (WGS) entry which is preliminary data.</text>
</comment>
<organism evidence="1 2">
    <name type="scientific">Aspergillus parasiticus (strain ATCC 56775 / NRRL 5862 / SRRC 143 / SU-1)</name>
    <dbReference type="NCBI Taxonomy" id="1403190"/>
    <lineage>
        <taxon>Eukaryota</taxon>
        <taxon>Fungi</taxon>
        <taxon>Dikarya</taxon>
        <taxon>Ascomycota</taxon>
        <taxon>Pezizomycotina</taxon>
        <taxon>Eurotiomycetes</taxon>
        <taxon>Eurotiomycetidae</taxon>
        <taxon>Eurotiales</taxon>
        <taxon>Aspergillaceae</taxon>
        <taxon>Aspergillus</taxon>
        <taxon>Aspergillus subgen. Circumdati</taxon>
    </lineage>
</organism>
<gene>
    <name evidence="1" type="ORF">P875_00138552</name>
</gene>
<accession>A0A0F0IDU9</accession>
<evidence type="ECO:0000313" key="1">
    <source>
        <dbReference type="EMBL" id="KJK64068.1"/>
    </source>
</evidence>
<reference evidence="1 2" key="1">
    <citation type="submission" date="2015-02" db="EMBL/GenBank/DDBJ databases">
        <title>Draft genome sequence of Aspergillus parasiticus SU-1.</title>
        <authorList>
            <person name="Yu J."/>
            <person name="Fedorova N."/>
            <person name="Yin Y."/>
            <person name="Losada L."/>
            <person name="Zafar N."/>
            <person name="Taujale R."/>
            <person name="Ehrlich K.C."/>
            <person name="Bhatnagar D."/>
            <person name="Cleveland T.E."/>
            <person name="Bennett J.W."/>
            <person name="Nierman W.C."/>
        </authorList>
    </citation>
    <scope>NUCLEOTIDE SEQUENCE [LARGE SCALE GENOMIC DNA]</scope>
    <source>
        <strain evidence="2">ATCC 56775 / NRRL 5862 / SRRC 143 / SU-1</strain>
    </source>
</reference>
<evidence type="ECO:0000313" key="2">
    <source>
        <dbReference type="Proteomes" id="UP000033540"/>
    </source>
</evidence>
<dbReference type="EMBL" id="JZEE01000525">
    <property type="protein sequence ID" value="KJK64068.1"/>
    <property type="molecule type" value="Genomic_DNA"/>
</dbReference>
<proteinExistence type="predicted"/>
<dbReference type="Proteomes" id="UP000033540">
    <property type="component" value="Unassembled WGS sequence"/>
</dbReference>
<name>A0A0F0IDU9_ASPPU</name>
<dbReference type="AlphaFoldDB" id="A0A0F0IDU9"/>
<protein>
    <submittedName>
        <fullName evidence="1">Uncharacterized protein</fullName>
    </submittedName>
</protein>
<sequence length="103" mass="11585">MRTFLGQNGNEINSTVSSQAIPNSALSYSQQGNPHLGTRGLRNQVYHYMDCGYNLKLLVVLERSSICSKSRIRGSDVSSKSWRKFRGRKIESTLYLDAAQKTL</sequence>